<keyword evidence="2" id="KW-1185">Reference proteome</keyword>
<gene>
    <name evidence="1" type="ORF">mMyoMyo1_011200</name>
</gene>
<organism evidence="1 2">
    <name type="scientific">Myotis myotis</name>
    <name type="common">Greater mouse-eared bat</name>
    <name type="synonym">Vespertilio myotis</name>
    <dbReference type="NCBI Taxonomy" id="51298"/>
    <lineage>
        <taxon>Eukaryota</taxon>
        <taxon>Metazoa</taxon>
        <taxon>Chordata</taxon>
        <taxon>Craniata</taxon>
        <taxon>Vertebrata</taxon>
        <taxon>Euteleostomi</taxon>
        <taxon>Mammalia</taxon>
        <taxon>Eutheria</taxon>
        <taxon>Laurasiatheria</taxon>
        <taxon>Chiroptera</taxon>
        <taxon>Yangochiroptera</taxon>
        <taxon>Vespertilionidae</taxon>
        <taxon>Myotis</taxon>
    </lineage>
</organism>
<protein>
    <submittedName>
        <fullName evidence="1">Uncharacterized protein</fullName>
    </submittedName>
</protein>
<accession>A0A7J7R2F1</accession>
<evidence type="ECO:0000313" key="1">
    <source>
        <dbReference type="EMBL" id="KAF6270145.1"/>
    </source>
</evidence>
<evidence type="ECO:0000313" key="2">
    <source>
        <dbReference type="Proteomes" id="UP000527355"/>
    </source>
</evidence>
<reference evidence="1 2" key="1">
    <citation type="journal article" date="2020" name="Nature">
        <title>Six reference-quality genomes reveal evolution of bat adaptations.</title>
        <authorList>
            <person name="Jebb D."/>
            <person name="Huang Z."/>
            <person name="Pippel M."/>
            <person name="Hughes G.M."/>
            <person name="Lavrichenko K."/>
            <person name="Devanna P."/>
            <person name="Winkler S."/>
            <person name="Jermiin L.S."/>
            <person name="Skirmuntt E.C."/>
            <person name="Katzourakis A."/>
            <person name="Burkitt-Gray L."/>
            <person name="Ray D.A."/>
            <person name="Sullivan K.A.M."/>
            <person name="Roscito J.G."/>
            <person name="Kirilenko B.M."/>
            <person name="Davalos L.M."/>
            <person name="Corthals A.P."/>
            <person name="Power M.L."/>
            <person name="Jones G."/>
            <person name="Ransome R.D."/>
            <person name="Dechmann D.K.N."/>
            <person name="Locatelli A.G."/>
            <person name="Puechmaille S.J."/>
            <person name="Fedrigo O."/>
            <person name="Jarvis E.D."/>
            <person name="Hiller M."/>
            <person name="Vernes S.C."/>
            <person name="Myers E.W."/>
            <person name="Teeling E.C."/>
        </authorList>
    </citation>
    <scope>NUCLEOTIDE SEQUENCE [LARGE SCALE GENOMIC DNA]</scope>
    <source>
        <strain evidence="1">MMyoMyo1</strain>
        <tissue evidence="1">Flight muscle</tissue>
    </source>
</reference>
<comment type="caution">
    <text evidence="1">The sequence shown here is derived from an EMBL/GenBank/DDBJ whole genome shotgun (WGS) entry which is preliminary data.</text>
</comment>
<dbReference type="Proteomes" id="UP000527355">
    <property type="component" value="Unassembled WGS sequence"/>
</dbReference>
<proteinExistence type="predicted"/>
<dbReference type="EMBL" id="JABWUV010000040">
    <property type="protein sequence ID" value="KAF6270145.1"/>
    <property type="molecule type" value="Genomic_DNA"/>
</dbReference>
<name>A0A7J7R2F1_MYOMY</name>
<sequence length="155" mass="15919">MADSRACLAVPISRQARPIGSSQHSLVGHHCGDPGSRQVGPQAAPSTACLDITTATPGAGKRSPQAAPSTAHLAVATATWGQASRPCRQIPARPALLLPGEPGNWQVWPAGRAQHSLLGHRRGNLGAGKRGPQAAPSTACLAVTAVWSRQAPQSR</sequence>
<dbReference type="AlphaFoldDB" id="A0A7J7R2F1"/>